<dbReference type="InterPro" id="IPR043384">
    <property type="entry name" value="RETREG1/3"/>
</dbReference>
<feature type="compositionally biased region" description="Low complexity" evidence="9">
    <location>
        <begin position="304"/>
        <end position="313"/>
    </location>
</feature>
<keyword evidence="7" id="KW-0072">Autophagy</keyword>
<evidence type="ECO:0000256" key="8">
    <source>
        <dbReference type="ARBA" id="ARBA00023136"/>
    </source>
</evidence>
<reference evidence="12 13" key="1">
    <citation type="journal article" date="2017" name="Nat. Ecol. Evol.">
        <title>Scallop genome provides insights into evolution of bilaterian karyotype and development.</title>
        <authorList>
            <person name="Wang S."/>
            <person name="Zhang J."/>
            <person name="Jiao W."/>
            <person name="Li J."/>
            <person name="Xun X."/>
            <person name="Sun Y."/>
            <person name="Guo X."/>
            <person name="Huan P."/>
            <person name="Dong B."/>
            <person name="Zhang L."/>
            <person name="Hu X."/>
            <person name="Sun X."/>
            <person name="Wang J."/>
            <person name="Zhao C."/>
            <person name="Wang Y."/>
            <person name="Wang D."/>
            <person name="Huang X."/>
            <person name="Wang R."/>
            <person name="Lv J."/>
            <person name="Li Y."/>
            <person name="Zhang Z."/>
            <person name="Liu B."/>
            <person name="Lu W."/>
            <person name="Hui Y."/>
            <person name="Liang J."/>
            <person name="Zhou Z."/>
            <person name="Hou R."/>
            <person name="Li X."/>
            <person name="Liu Y."/>
            <person name="Li H."/>
            <person name="Ning X."/>
            <person name="Lin Y."/>
            <person name="Zhao L."/>
            <person name="Xing Q."/>
            <person name="Dou J."/>
            <person name="Li Y."/>
            <person name="Mao J."/>
            <person name="Guo H."/>
            <person name="Dou H."/>
            <person name="Li T."/>
            <person name="Mu C."/>
            <person name="Jiang W."/>
            <person name="Fu Q."/>
            <person name="Fu X."/>
            <person name="Miao Y."/>
            <person name="Liu J."/>
            <person name="Yu Q."/>
            <person name="Li R."/>
            <person name="Liao H."/>
            <person name="Li X."/>
            <person name="Kong Y."/>
            <person name="Jiang Z."/>
            <person name="Chourrout D."/>
            <person name="Li R."/>
            <person name="Bao Z."/>
        </authorList>
    </citation>
    <scope>NUCLEOTIDE SEQUENCE [LARGE SCALE GENOMIC DNA]</scope>
    <source>
        <strain evidence="12 13">PY_sf001</strain>
    </source>
</reference>
<dbReference type="OrthoDB" id="10029527at2759"/>
<evidence type="ECO:0000256" key="6">
    <source>
        <dbReference type="ARBA" id="ARBA00022989"/>
    </source>
</evidence>
<evidence type="ECO:0000256" key="5">
    <source>
        <dbReference type="ARBA" id="ARBA00022824"/>
    </source>
</evidence>
<name>A0A210QSP2_MIZYE</name>
<keyword evidence="13" id="KW-1185">Reference proteome</keyword>
<feature type="transmembrane region" description="Helical" evidence="10">
    <location>
        <begin position="207"/>
        <end position="226"/>
    </location>
</feature>
<proteinExistence type="inferred from homology"/>
<dbReference type="Proteomes" id="UP000242188">
    <property type="component" value="Unassembled WGS sequence"/>
</dbReference>
<sequence>MENSESRSDDEHVQRTENMFKRILSPIEPLVMRIQSLLVWEYPRKSAVLFICVHGLFWFFAVKGCQFYSIASTILFIVYLVLTWKLKIWPKIYRFLAAVGCRFYFVVSTVTYIIYLVQTWKHKIWPEIRVPPAVPEDPDSWTPVHPRLLSVPELCQYIAHVWCSCSNILHYWLTFRRVYPFLFCVMSCTFFFILAMIGHYIPGLMLAYIIVISTLLGPSVLYHNLLKRVYLKFEPIFMKMEYSIKLKNKWSFKVPRSSTSVVSAAGQVEISDTDSETDFTPSLDPVTTAALARAITDSEDESLDPSLSTPLLSKEPSIDLEDEDDQERQVDFDVNFEEGIPEMPSFEDVLDNTDDELLELHIPKKRSKHRRQKLEDMNFVPEHFGDTSDSEEEETDLNFPSLMAESLLDSESNSGGDMLSGATGAFMSKTLSSVIGSALSGMSNLKPNTASTSRGDSSNVPSSVSYKQRSGDEVDFHVSPNNDKPTGPDHQQVADDSSDIDIGEEFEFLDQYDLEDDEK</sequence>
<dbReference type="InterPro" id="IPR057282">
    <property type="entry name" value="RETREG1-3-like_RHD"/>
</dbReference>
<dbReference type="EMBL" id="NEDP02002110">
    <property type="protein sequence ID" value="OWF51718.1"/>
    <property type="molecule type" value="Genomic_DNA"/>
</dbReference>
<keyword evidence="8 10" id="KW-0472">Membrane</keyword>
<dbReference type="AlphaFoldDB" id="A0A210QSP2"/>
<feature type="region of interest" description="Disordered" evidence="9">
    <location>
        <begin position="443"/>
        <end position="502"/>
    </location>
</feature>
<evidence type="ECO:0000259" key="11">
    <source>
        <dbReference type="Pfam" id="PF24456"/>
    </source>
</evidence>
<feature type="transmembrane region" description="Helical" evidence="10">
    <location>
        <begin position="96"/>
        <end position="117"/>
    </location>
</feature>
<evidence type="ECO:0000313" key="12">
    <source>
        <dbReference type="EMBL" id="OWF51718.1"/>
    </source>
</evidence>
<protein>
    <recommendedName>
        <fullName evidence="11">RETREG1-3/ARL6IP-like N-terminal reticulon-homology domain-containing protein</fullName>
    </recommendedName>
</protein>
<evidence type="ECO:0000256" key="1">
    <source>
        <dbReference type="ARBA" id="ARBA00004477"/>
    </source>
</evidence>
<feature type="transmembrane region" description="Helical" evidence="10">
    <location>
        <begin position="42"/>
        <end position="61"/>
    </location>
</feature>
<evidence type="ECO:0000313" key="13">
    <source>
        <dbReference type="Proteomes" id="UP000242188"/>
    </source>
</evidence>
<feature type="region of interest" description="Disordered" evidence="9">
    <location>
        <begin position="297"/>
        <end position="327"/>
    </location>
</feature>
<keyword evidence="6 10" id="KW-1133">Transmembrane helix</keyword>
<evidence type="ECO:0000256" key="3">
    <source>
        <dbReference type="ARBA" id="ARBA00022553"/>
    </source>
</evidence>
<evidence type="ECO:0000256" key="2">
    <source>
        <dbReference type="ARBA" id="ARBA00006299"/>
    </source>
</evidence>
<feature type="domain" description="RETREG1-3/ARL6IP-like N-terminal reticulon-homology" evidence="11">
    <location>
        <begin position="92"/>
        <end position="244"/>
    </location>
</feature>
<dbReference type="PANTHER" id="PTHR28659">
    <property type="entry name" value="RETICULON-LIKE PROTEIN"/>
    <property type="match status" value="1"/>
</dbReference>
<dbReference type="GO" id="GO:0061709">
    <property type="term" value="P:reticulophagy"/>
    <property type="evidence" value="ECO:0007669"/>
    <property type="project" value="InterPro"/>
</dbReference>
<dbReference type="STRING" id="6573.A0A210QSP2"/>
<comment type="subcellular location">
    <subcellularLocation>
        <location evidence="1">Endoplasmic reticulum membrane</location>
        <topology evidence="1">Multi-pass membrane protein</topology>
    </subcellularLocation>
</comment>
<organism evidence="12 13">
    <name type="scientific">Mizuhopecten yessoensis</name>
    <name type="common">Japanese scallop</name>
    <name type="synonym">Patinopecten yessoensis</name>
    <dbReference type="NCBI Taxonomy" id="6573"/>
    <lineage>
        <taxon>Eukaryota</taxon>
        <taxon>Metazoa</taxon>
        <taxon>Spiralia</taxon>
        <taxon>Lophotrochozoa</taxon>
        <taxon>Mollusca</taxon>
        <taxon>Bivalvia</taxon>
        <taxon>Autobranchia</taxon>
        <taxon>Pteriomorphia</taxon>
        <taxon>Pectinida</taxon>
        <taxon>Pectinoidea</taxon>
        <taxon>Pectinidae</taxon>
        <taxon>Mizuhopecten</taxon>
    </lineage>
</organism>
<evidence type="ECO:0000256" key="7">
    <source>
        <dbReference type="ARBA" id="ARBA00023006"/>
    </source>
</evidence>
<gene>
    <name evidence="12" type="ORF">KP79_PYT00686</name>
</gene>
<dbReference type="GO" id="GO:0005789">
    <property type="term" value="C:endoplasmic reticulum membrane"/>
    <property type="evidence" value="ECO:0007669"/>
    <property type="project" value="UniProtKB-SubCell"/>
</dbReference>
<keyword evidence="5" id="KW-0256">Endoplasmic reticulum</keyword>
<keyword evidence="4 10" id="KW-0812">Transmembrane</keyword>
<feature type="compositionally biased region" description="Polar residues" evidence="9">
    <location>
        <begin position="443"/>
        <end position="468"/>
    </location>
</feature>
<dbReference type="Pfam" id="PF24456">
    <property type="entry name" value="RHD_RETREG1-3"/>
    <property type="match status" value="1"/>
</dbReference>
<accession>A0A210QSP2</accession>
<evidence type="ECO:0000256" key="4">
    <source>
        <dbReference type="ARBA" id="ARBA00022692"/>
    </source>
</evidence>
<evidence type="ECO:0000256" key="10">
    <source>
        <dbReference type="SAM" id="Phobius"/>
    </source>
</evidence>
<comment type="caution">
    <text evidence="12">The sequence shown here is derived from an EMBL/GenBank/DDBJ whole genome shotgun (WGS) entry which is preliminary data.</text>
</comment>
<feature type="transmembrane region" description="Helical" evidence="10">
    <location>
        <begin position="67"/>
        <end position="84"/>
    </location>
</feature>
<comment type="similarity">
    <text evidence="2">Belongs to the RETREG family.</text>
</comment>
<keyword evidence="3" id="KW-0597">Phosphoprotein</keyword>
<dbReference type="PANTHER" id="PTHR28659:SF2">
    <property type="entry name" value="RETICULON-LIKE PROTEIN"/>
    <property type="match status" value="1"/>
</dbReference>
<feature type="transmembrane region" description="Helical" evidence="10">
    <location>
        <begin position="181"/>
        <end position="201"/>
    </location>
</feature>
<evidence type="ECO:0000256" key="9">
    <source>
        <dbReference type="SAM" id="MobiDB-lite"/>
    </source>
</evidence>